<dbReference type="GO" id="GO:0016020">
    <property type="term" value="C:membrane"/>
    <property type="evidence" value="ECO:0007669"/>
    <property type="project" value="InterPro"/>
</dbReference>
<dbReference type="GO" id="GO:0006935">
    <property type="term" value="P:chemotaxis"/>
    <property type="evidence" value="ECO:0007669"/>
    <property type="project" value="InterPro"/>
</dbReference>
<organism evidence="7 8">
    <name type="scientific">Gottschalkia acidurici (strain ATCC 7906 / DSM 604 / BCRC 14475 / CIP 104303 / KCTC 5404 / NCIMB 10678 / 9a)</name>
    <name type="common">Clostridium acidurici</name>
    <dbReference type="NCBI Taxonomy" id="1128398"/>
    <lineage>
        <taxon>Bacteria</taxon>
        <taxon>Bacillati</taxon>
        <taxon>Bacillota</taxon>
        <taxon>Tissierellia</taxon>
        <taxon>Tissierellales</taxon>
        <taxon>Gottschalkiaceae</taxon>
        <taxon>Gottschalkia</taxon>
    </lineage>
</organism>
<evidence type="ECO:0000259" key="5">
    <source>
        <dbReference type="PROSITE" id="PS50111"/>
    </source>
</evidence>
<feature type="transmembrane region" description="Helical" evidence="4">
    <location>
        <begin position="182"/>
        <end position="202"/>
    </location>
</feature>
<keyword evidence="4" id="KW-0472">Membrane</keyword>
<keyword evidence="4" id="KW-0812">Transmembrane</keyword>
<dbReference type="InterPro" id="IPR003660">
    <property type="entry name" value="HAMP_dom"/>
</dbReference>
<proteinExistence type="inferred from homology"/>
<sequence length="565" mass="63277">MKISRFLKIMGAVFMALLIGITASLFLLNNAFKESRESTQREIKAKELGSELKFSSSYLTEQVQNYVQFGEKKYYDTYWKEVNETKRRDKILENLREINIPNELVDMVTKAKTNSDALVKLEEEAMIIAEEGDFDKARGIIFSSNYESEVAKINDPINEFLDKMNTFVAEETEKSTKRLNNIIIIITILVVIICVFIIYIFATLIKKINKLVEVSKRLKELSNNEGDLTARLSVDSNDEIGEISLSFNNMLESLQQLIKDVNYTSNEVNIKSEEFRNMTGIASEGNEQIAATMEELAAGSEEQANLSSHVSHSTSELNRFIELLKLDGNNLRDSSEDIQSITEDGSLQMKKTIEQVIIVNDLIKNATDNIISLETKSKEISKLIQVINDIAEQTNLLSLNAAIEAARAGESGKGFAVVAEEIRNLSDQVGESVDDITRIVDNIQIETRNMTEVLGKGYHEVEEGTNQIKITGQTFENINEKISDMANKIQEIYDGLETMSSNSSEINSSIENVAAIIQESTAATEEVSATVQEQSNSMENISQGAYMLFELSSKLSNIVAKFKIE</sequence>
<evidence type="ECO:0000313" key="7">
    <source>
        <dbReference type="EMBL" id="AFS79036.1"/>
    </source>
</evidence>
<evidence type="ECO:0000256" key="3">
    <source>
        <dbReference type="PROSITE-ProRule" id="PRU00284"/>
    </source>
</evidence>
<dbReference type="GO" id="GO:0007165">
    <property type="term" value="P:signal transduction"/>
    <property type="evidence" value="ECO:0007669"/>
    <property type="project" value="UniProtKB-KW"/>
</dbReference>
<protein>
    <submittedName>
        <fullName evidence="7">Methyl-accepting chemotaxis protein Mcp</fullName>
    </submittedName>
</protein>
<dbReference type="PROSITE" id="PS50885">
    <property type="entry name" value="HAMP"/>
    <property type="match status" value="1"/>
</dbReference>
<evidence type="ECO:0000256" key="1">
    <source>
        <dbReference type="ARBA" id="ARBA00023224"/>
    </source>
</evidence>
<dbReference type="InterPro" id="IPR004090">
    <property type="entry name" value="Chemotax_Me-accpt_rcpt"/>
</dbReference>
<dbReference type="PRINTS" id="PR00260">
    <property type="entry name" value="CHEMTRNSDUCR"/>
</dbReference>
<dbReference type="PANTHER" id="PTHR32089:SF112">
    <property type="entry name" value="LYSOZYME-LIKE PROTEIN-RELATED"/>
    <property type="match status" value="1"/>
</dbReference>
<name>K0B324_GOTA9</name>
<keyword evidence="1 3" id="KW-0807">Transducer</keyword>
<dbReference type="AlphaFoldDB" id="K0B324"/>
<dbReference type="KEGG" id="cad:Curi_c20320"/>
<dbReference type="PROSITE" id="PS50111">
    <property type="entry name" value="CHEMOTAXIS_TRANSDUC_2"/>
    <property type="match status" value="1"/>
</dbReference>
<dbReference type="STRING" id="1128398.Curi_c20320"/>
<dbReference type="PANTHER" id="PTHR32089">
    <property type="entry name" value="METHYL-ACCEPTING CHEMOTAXIS PROTEIN MCPB"/>
    <property type="match status" value="1"/>
</dbReference>
<dbReference type="HOGENOM" id="CLU_000445_107_27_9"/>
<comment type="similarity">
    <text evidence="2">Belongs to the methyl-accepting chemotaxis (MCP) protein family.</text>
</comment>
<dbReference type="SMART" id="SM00283">
    <property type="entry name" value="MA"/>
    <property type="match status" value="1"/>
</dbReference>
<feature type="domain" description="Methyl-accepting transducer" evidence="5">
    <location>
        <begin position="278"/>
        <end position="528"/>
    </location>
</feature>
<dbReference type="EMBL" id="CP003326">
    <property type="protein sequence ID" value="AFS79036.1"/>
    <property type="molecule type" value="Genomic_DNA"/>
</dbReference>
<evidence type="ECO:0000256" key="4">
    <source>
        <dbReference type="SAM" id="Phobius"/>
    </source>
</evidence>
<dbReference type="CDD" id="cd11386">
    <property type="entry name" value="MCP_signal"/>
    <property type="match status" value="1"/>
</dbReference>
<dbReference type="PATRIC" id="fig|1128398.3.peg.2094"/>
<evidence type="ECO:0000256" key="2">
    <source>
        <dbReference type="ARBA" id="ARBA00029447"/>
    </source>
</evidence>
<dbReference type="Gene3D" id="1.10.287.950">
    <property type="entry name" value="Methyl-accepting chemotaxis protein"/>
    <property type="match status" value="1"/>
</dbReference>
<dbReference type="SMART" id="SM00304">
    <property type="entry name" value="HAMP"/>
    <property type="match status" value="1"/>
</dbReference>
<keyword evidence="8" id="KW-1185">Reference proteome</keyword>
<evidence type="ECO:0000313" key="8">
    <source>
        <dbReference type="Proteomes" id="UP000006094"/>
    </source>
</evidence>
<dbReference type="eggNOG" id="COG0840">
    <property type="taxonomic scope" value="Bacteria"/>
</dbReference>
<dbReference type="GO" id="GO:0004888">
    <property type="term" value="F:transmembrane signaling receptor activity"/>
    <property type="evidence" value="ECO:0007669"/>
    <property type="project" value="InterPro"/>
</dbReference>
<dbReference type="OrthoDB" id="1705747at2"/>
<dbReference type="Pfam" id="PF00015">
    <property type="entry name" value="MCPsignal"/>
    <property type="match status" value="1"/>
</dbReference>
<keyword evidence="4" id="KW-1133">Transmembrane helix</keyword>
<gene>
    <name evidence="7" type="primary">mcp8</name>
    <name evidence="7" type="ordered locus">Curi_c20320</name>
</gene>
<evidence type="ECO:0000259" key="6">
    <source>
        <dbReference type="PROSITE" id="PS50885"/>
    </source>
</evidence>
<dbReference type="CDD" id="cd06225">
    <property type="entry name" value="HAMP"/>
    <property type="match status" value="1"/>
</dbReference>
<accession>K0B324</accession>
<feature type="domain" description="HAMP" evidence="6">
    <location>
        <begin position="202"/>
        <end position="259"/>
    </location>
</feature>
<dbReference type="InterPro" id="IPR004089">
    <property type="entry name" value="MCPsignal_dom"/>
</dbReference>
<dbReference type="Proteomes" id="UP000006094">
    <property type="component" value="Chromosome"/>
</dbReference>
<dbReference type="SUPFAM" id="SSF58104">
    <property type="entry name" value="Methyl-accepting chemotaxis protein (MCP) signaling domain"/>
    <property type="match status" value="1"/>
</dbReference>
<dbReference type="Pfam" id="PF00672">
    <property type="entry name" value="HAMP"/>
    <property type="match status" value="1"/>
</dbReference>
<feature type="transmembrane region" description="Helical" evidence="4">
    <location>
        <begin position="6"/>
        <end position="28"/>
    </location>
</feature>
<reference evidence="7 8" key="1">
    <citation type="journal article" date="2012" name="PLoS ONE">
        <title>The purine-utilizing bacterium Clostridium acidurici 9a: a genome-guided metabolic reconsideration.</title>
        <authorList>
            <person name="Hartwich K."/>
            <person name="Poehlein A."/>
            <person name="Daniel R."/>
        </authorList>
    </citation>
    <scope>NUCLEOTIDE SEQUENCE [LARGE SCALE GENOMIC DNA]</scope>
    <source>
        <strain evidence="8">ATCC 7906 / DSM 604 / BCRC 14475 / CIP 104303 / KCTC 5404 / NCIMB 10678 / 9a</strain>
    </source>
</reference>